<evidence type="ECO:0000313" key="2">
    <source>
        <dbReference type="Proteomes" id="UP000274601"/>
    </source>
</evidence>
<dbReference type="Proteomes" id="UP000274601">
    <property type="component" value="Unassembled WGS sequence"/>
</dbReference>
<dbReference type="AlphaFoldDB" id="A0A495QI77"/>
<protein>
    <submittedName>
        <fullName evidence="1">Uncharacterized protein</fullName>
    </submittedName>
</protein>
<name>A0A495QI77_9ACTN</name>
<gene>
    <name evidence="1" type="ORF">BZB76_4641</name>
</gene>
<reference evidence="1 2" key="1">
    <citation type="submission" date="2018-10" db="EMBL/GenBank/DDBJ databases">
        <title>Genomic Encyclopedia of Archaeal and Bacterial Type Strains, Phase II (KMG-II): from individual species to whole genera.</title>
        <authorList>
            <person name="Goeker M."/>
        </authorList>
    </citation>
    <scope>NUCLEOTIDE SEQUENCE [LARGE SCALE GENOMIC DNA]</scope>
    <source>
        <strain evidence="1 2">DSM 43383</strain>
    </source>
</reference>
<accession>A0A495QI77</accession>
<sequence length="100" mass="10708">MSAQVIIEGEEALGHLERLTAELRSRGWTVEVAAPHDRRPSAIVADPRNPHLSDGVIAAQEGPDGSWSYFYAWGERIASCADPSAAAAALGRVLDARRDA</sequence>
<keyword evidence="2" id="KW-1185">Reference proteome</keyword>
<dbReference type="OrthoDB" id="3478911at2"/>
<proteinExistence type="predicted"/>
<comment type="caution">
    <text evidence="1">The sequence shown here is derived from an EMBL/GenBank/DDBJ whole genome shotgun (WGS) entry which is preliminary data.</text>
</comment>
<evidence type="ECO:0000313" key="1">
    <source>
        <dbReference type="EMBL" id="RKS71831.1"/>
    </source>
</evidence>
<dbReference type="RefSeq" id="WP_121436454.1">
    <property type="nucleotide sequence ID" value="NZ_RBWU01000005.1"/>
</dbReference>
<organism evidence="1 2">
    <name type="scientific">Actinomadura pelletieri DSM 43383</name>
    <dbReference type="NCBI Taxonomy" id="1120940"/>
    <lineage>
        <taxon>Bacteria</taxon>
        <taxon>Bacillati</taxon>
        <taxon>Actinomycetota</taxon>
        <taxon>Actinomycetes</taxon>
        <taxon>Streptosporangiales</taxon>
        <taxon>Thermomonosporaceae</taxon>
        <taxon>Actinomadura</taxon>
    </lineage>
</organism>
<dbReference type="EMBL" id="RBWU01000005">
    <property type="protein sequence ID" value="RKS71831.1"/>
    <property type="molecule type" value="Genomic_DNA"/>
</dbReference>